<evidence type="ECO:0000256" key="12">
    <source>
        <dbReference type="ARBA" id="ARBA00023250"/>
    </source>
</evidence>
<comment type="cofactor">
    <cofactor evidence="20">
        <name>heme</name>
        <dbReference type="ChEBI" id="CHEBI:30413"/>
    </cofactor>
</comment>
<dbReference type="InterPro" id="IPR001128">
    <property type="entry name" value="Cyt_P450"/>
</dbReference>
<dbReference type="GO" id="GO:0004508">
    <property type="term" value="F:steroid 17-alpha-monooxygenase activity"/>
    <property type="evidence" value="ECO:0007669"/>
    <property type="project" value="TreeGrafter"/>
</dbReference>
<dbReference type="GO" id="GO:0042448">
    <property type="term" value="P:progesterone metabolic process"/>
    <property type="evidence" value="ECO:0007669"/>
    <property type="project" value="TreeGrafter"/>
</dbReference>
<dbReference type="GO" id="GO:0005496">
    <property type="term" value="F:steroid binding"/>
    <property type="evidence" value="ECO:0007669"/>
    <property type="project" value="UniProtKB-KW"/>
</dbReference>
<keyword evidence="6 20" id="KW-0479">Metal-binding</keyword>
<protein>
    <recommendedName>
        <fullName evidence="14">Steroid 21-hydroxylase</fullName>
        <ecNumber evidence="13">1.14.14.16</ecNumber>
    </recommendedName>
    <alternativeName>
        <fullName evidence="18">21-OHase</fullName>
    </alternativeName>
    <alternativeName>
        <fullName evidence="15">Cytochrome P-450c21</fullName>
    </alternativeName>
    <alternativeName>
        <fullName evidence="19">Cytochrome P450 21</fullName>
    </alternativeName>
    <alternativeName>
        <fullName evidence="17">Cytochrome P450 XXI</fullName>
    </alternativeName>
    <alternativeName>
        <fullName evidence="16">Cytochrome P450-C21</fullName>
    </alternativeName>
</protein>
<evidence type="ECO:0000256" key="8">
    <source>
        <dbReference type="ARBA" id="ARBA00023004"/>
    </source>
</evidence>
<evidence type="ECO:0000256" key="15">
    <source>
        <dbReference type="ARBA" id="ARBA00044217"/>
    </source>
</evidence>
<evidence type="ECO:0000313" key="24">
    <source>
        <dbReference type="Proteomes" id="UP001174136"/>
    </source>
</evidence>
<evidence type="ECO:0000256" key="16">
    <source>
        <dbReference type="ARBA" id="ARBA00044265"/>
    </source>
</evidence>
<dbReference type="AlphaFoldDB" id="A0AA47LZ97"/>
<dbReference type="PANTHER" id="PTHR24289:SF17">
    <property type="entry name" value="STEROID 21-HYDROXYLASE ISOFORM X1"/>
    <property type="match status" value="1"/>
</dbReference>
<keyword evidence="22" id="KW-0812">Transmembrane</keyword>
<dbReference type="InterPro" id="IPR017972">
    <property type="entry name" value="Cyt_P450_CS"/>
</dbReference>
<comment type="similarity">
    <text evidence="3 21">Belongs to the cytochrome P450 family.</text>
</comment>
<keyword evidence="9 21" id="KW-0503">Monooxygenase</keyword>
<name>A0AA47LZ97_MERPO</name>
<dbReference type="PANTHER" id="PTHR24289">
    <property type="entry name" value="STEROID 17-ALPHA-HYDROXYLASE/17,20 LYASE"/>
    <property type="match status" value="1"/>
</dbReference>
<accession>A0AA47LZ97</accession>
<evidence type="ECO:0000256" key="2">
    <source>
        <dbReference type="ARBA" id="ARBA00004406"/>
    </source>
</evidence>
<keyword evidence="4 20" id="KW-0349">Heme</keyword>
<keyword evidence="22" id="KW-1133">Transmembrane helix</keyword>
<dbReference type="GO" id="GO:0020037">
    <property type="term" value="F:heme binding"/>
    <property type="evidence" value="ECO:0007669"/>
    <property type="project" value="InterPro"/>
</dbReference>
<keyword evidence="7 21" id="KW-0560">Oxidoreductase</keyword>
<evidence type="ECO:0000256" key="7">
    <source>
        <dbReference type="ARBA" id="ARBA00023002"/>
    </source>
</evidence>
<dbReference type="GO" id="GO:0005789">
    <property type="term" value="C:endoplasmic reticulum membrane"/>
    <property type="evidence" value="ECO:0007669"/>
    <property type="project" value="UniProtKB-SubCell"/>
</dbReference>
<evidence type="ECO:0000256" key="5">
    <source>
        <dbReference type="ARBA" id="ARBA00022665"/>
    </source>
</evidence>
<evidence type="ECO:0000256" key="21">
    <source>
        <dbReference type="RuleBase" id="RU000461"/>
    </source>
</evidence>
<reference evidence="23" key="1">
    <citation type="journal article" date="2023" name="Front. Mar. Sci.">
        <title>A new Merluccius polli reference genome to investigate the effects of global change in West African waters.</title>
        <authorList>
            <person name="Mateo J.L."/>
            <person name="Blanco-Fernandez C."/>
            <person name="Garcia-Vazquez E."/>
            <person name="Machado-Schiaffino G."/>
        </authorList>
    </citation>
    <scope>NUCLEOTIDE SEQUENCE</scope>
    <source>
        <strain evidence="23">C29</strain>
        <tissue evidence="23">Fin</tissue>
    </source>
</reference>
<evidence type="ECO:0000256" key="6">
    <source>
        <dbReference type="ARBA" id="ARBA00022723"/>
    </source>
</evidence>
<keyword evidence="24" id="KW-1185">Reference proteome</keyword>
<dbReference type="EC" id="1.14.14.16" evidence="13"/>
<evidence type="ECO:0000256" key="1">
    <source>
        <dbReference type="ARBA" id="ARBA00001970"/>
    </source>
</evidence>
<dbReference type="GO" id="GO:0006694">
    <property type="term" value="P:steroid biosynthetic process"/>
    <property type="evidence" value="ECO:0007669"/>
    <property type="project" value="UniProtKB-KW"/>
</dbReference>
<dbReference type="PRINTS" id="PR00385">
    <property type="entry name" value="P450"/>
</dbReference>
<proteinExistence type="inferred from homology"/>
<evidence type="ECO:0000256" key="20">
    <source>
        <dbReference type="PIRSR" id="PIRSR602401-1"/>
    </source>
</evidence>
<evidence type="ECO:0000256" key="4">
    <source>
        <dbReference type="ARBA" id="ARBA00022617"/>
    </source>
</evidence>
<feature type="transmembrane region" description="Helical" evidence="22">
    <location>
        <begin position="6"/>
        <end position="22"/>
    </location>
</feature>
<dbReference type="Gene3D" id="1.10.630.10">
    <property type="entry name" value="Cytochrome P450"/>
    <property type="match status" value="2"/>
</dbReference>
<organism evidence="23 24">
    <name type="scientific">Merluccius polli</name>
    <name type="common">Benguela hake</name>
    <name type="synonym">Merluccius cadenati</name>
    <dbReference type="NCBI Taxonomy" id="89951"/>
    <lineage>
        <taxon>Eukaryota</taxon>
        <taxon>Metazoa</taxon>
        <taxon>Chordata</taxon>
        <taxon>Craniata</taxon>
        <taxon>Vertebrata</taxon>
        <taxon>Euteleostomi</taxon>
        <taxon>Actinopterygii</taxon>
        <taxon>Neopterygii</taxon>
        <taxon>Teleostei</taxon>
        <taxon>Neoteleostei</taxon>
        <taxon>Acanthomorphata</taxon>
        <taxon>Zeiogadaria</taxon>
        <taxon>Gadariae</taxon>
        <taxon>Gadiformes</taxon>
        <taxon>Gadoidei</taxon>
        <taxon>Merlucciidae</taxon>
        <taxon>Merluccius</taxon>
    </lineage>
</organism>
<dbReference type="InterPro" id="IPR002401">
    <property type="entry name" value="Cyt_P450_E_grp-I"/>
</dbReference>
<comment type="caution">
    <text evidence="23">The sequence shown here is derived from an EMBL/GenBank/DDBJ whole genome shotgun (WGS) entry which is preliminary data.</text>
</comment>
<dbReference type="PRINTS" id="PR00463">
    <property type="entry name" value="EP450I"/>
</dbReference>
<dbReference type="InterPro" id="IPR036396">
    <property type="entry name" value="Cyt_P450_sf"/>
</dbReference>
<keyword evidence="12" id="KW-0755">Steroidogenesis</keyword>
<keyword evidence="8 20" id="KW-0408">Iron</keyword>
<feature type="binding site" description="axial binding residue" evidence="20">
    <location>
        <position position="499"/>
    </location>
    <ligand>
        <name>heme</name>
        <dbReference type="ChEBI" id="CHEBI:30413"/>
    </ligand>
    <ligandPart>
        <name>Fe</name>
        <dbReference type="ChEBI" id="CHEBI:18248"/>
    </ligandPart>
</feature>
<evidence type="ECO:0000256" key="14">
    <source>
        <dbReference type="ARBA" id="ARBA00044116"/>
    </source>
</evidence>
<sequence length="563" mass="62098">MAQDSGLVVVGTLVVVIMLWLLKMCASRRTSTVGEQDASQAQSRRSQRLHGGLPPGPPGLLLLGNLVDLSQKHLPSHLTGLAQRYGRIFTLTCGNSTLVVLNSNDLIKEALVKKWSDFAGRPISYTGDMVSGGGCSVSLGDYSEEWRALRRLVHRSLQRCSQTSLHALIQKQALLLRKVLIGYNGSAVDLSEDFTVAASNVITTLTFEKEVSNCCPLQYEKDSEELQRLHSCLNKIVSLWGSPWISALDCFPLLRKLPNRPFSRLLKEVARRDDIIGAHLNEFKLQDNKSEDSITDSLLKGIDQCIGSAHGVRLTATHLHMAAVDLLIGGTETTAACLNWTVAFLLHRPEVQSQVYEEMCAVLEDRYPHYSDRRRLPLLSAVVSEVLRLRPVAPLAVPHRALRDSSDRRRLPLLSAVVSEVLRLRPVAPLAVPHRALRDSSIAGYFIPKDTLIIPNLFGAHHDPAVWTEPYCFRPERFLEGGGGCAGSLLAFGGGPRRCLGETVAKMELFLFTAYLLRDFQFVSCGEEAGLPDLEGEASVVLKVKSYKVIAVPRPVEHKRDGP</sequence>
<keyword evidence="5" id="KW-0754">Steroid-binding</keyword>
<dbReference type="PROSITE" id="PS00086">
    <property type="entry name" value="CYTOCHROME_P450"/>
    <property type="match status" value="1"/>
</dbReference>
<dbReference type="GO" id="GO:0004509">
    <property type="term" value="F:steroid 21-monooxygenase activity"/>
    <property type="evidence" value="ECO:0007669"/>
    <property type="project" value="UniProtKB-EC"/>
</dbReference>
<comment type="cofactor">
    <cofactor evidence="1">
        <name>heme b</name>
        <dbReference type="ChEBI" id="CHEBI:60344"/>
    </cofactor>
</comment>
<evidence type="ECO:0000256" key="22">
    <source>
        <dbReference type="SAM" id="Phobius"/>
    </source>
</evidence>
<evidence type="ECO:0000256" key="19">
    <source>
        <dbReference type="ARBA" id="ARBA00044342"/>
    </source>
</evidence>
<dbReference type="GO" id="GO:0005506">
    <property type="term" value="F:iron ion binding"/>
    <property type="evidence" value="ECO:0007669"/>
    <property type="project" value="InterPro"/>
</dbReference>
<comment type="subcellular location">
    <subcellularLocation>
        <location evidence="2">Endoplasmic reticulum membrane</location>
        <topology evidence="2">Peripheral membrane protein</topology>
    </subcellularLocation>
</comment>
<dbReference type="EMBL" id="JAOPHQ010006651">
    <property type="protein sequence ID" value="KAK0130712.1"/>
    <property type="molecule type" value="Genomic_DNA"/>
</dbReference>
<dbReference type="GO" id="GO:0042446">
    <property type="term" value="P:hormone biosynthetic process"/>
    <property type="evidence" value="ECO:0007669"/>
    <property type="project" value="TreeGrafter"/>
</dbReference>
<dbReference type="Pfam" id="PF00067">
    <property type="entry name" value="p450"/>
    <property type="match status" value="2"/>
</dbReference>
<keyword evidence="11 22" id="KW-0472">Membrane</keyword>
<keyword evidence="10" id="KW-0446">Lipid-binding</keyword>
<dbReference type="SUPFAM" id="SSF48264">
    <property type="entry name" value="Cytochrome P450"/>
    <property type="match status" value="2"/>
</dbReference>
<evidence type="ECO:0000256" key="3">
    <source>
        <dbReference type="ARBA" id="ARBA00010617"/>
    </source>
</evidence>
<evidence type="ECO:0000256" key="9">
    <source>
        <dbReference type="ARBA" id="ARBA00023033"/>
    </source>
</evidence>
<evidence type="ECO:0000256" key="18">
    <source>
        <dbReference type="ARBA" id="ARBA00044304"/>
    </source>
</evidence>
<evidence type="ECO:0000256" key="13">
    <source>
        <dbReference type="ARBA" id="ARBA00044040"/>
    </source>
</evidence>
<evidence type="ECO:0000256" key="17">
    <source>
        <dbReference type="ARBA" id="ARBA00044282"/>
    </source>
</evidence>
<evidence type="ECO:0000256" key="11">
    <source>
        <dbReference type="ARBA" id="ARBA00023136"/>
    </source>
</evidence>
<gene>
    <name evidence="23" type="primary">CYP21A2</name>
    <name evidence="23" type="ORF">N1851_034654</name>
</gene>
<evidence type="ECO:0000313" key="23">
    <source>
        <dbReference type="EMBL" id="KAK0130712.1"/>
    </source>
</evidence>
<evidence type="ECO:0000256" key="10">
    <source>
        <dbReference type="ARBA" id="ARBA00023121"/>
    </source>
</evidence>
<dbReference type="Proteomes" id="UP001174136">
    <property type="component" value="Unassembled WGS sequence"/>
</dbReference>